<evidence type="ECO:0000256" key="4">
    <source>
        <dbReference type="ARBA" id="ARBA00023163"/>
    </source>
</evidence>
<dbReference type="PANTHER" id="PTHR30126">
    <property type="entry name" value="HTH-TYPE TRANSCRIPTIONAL REGULATOR"/>
    <property type="match status" value="1"/>
</dbReference>
<keyword evidence="7" id="KW-1185">Reference proteome</keyword>
<reference evidence="6 7" key="1">
    <citation type="submission" date="2016-04" db="EMBL/GenBank/DDBJ databases">
        <authorList>
            <consortium name="Pathogen Informatics"/>
        </authorList>
    </citation>
    <scope>NUCLEOTIDE SEQUENCE [LARGE SCALE GENOMIC DNA]</scope>
    <source>
        <strain evidence="6 7">H050680373</strain>
    </source>
</reference>
<dbReference type="Pfam" id="PF03466">
    <property type="entry name" value="LysR_substrate"/>
    <property type="match status" value="1"/>
</dbReference>
<dbReference type="Gene3D" id="3.40.190.290">
    <property type="match status" value="1"/>
</dbReference>
<dbReference type="SUPFAM" id="SSF46785">
    <property type="entry name" value="Winged helix' DNA-binding domain"/>
    <property type="match status" value="1"/>
</dbReference>
<evidence type="ECO:0000256" key="3">
    <source>
        <dbReference type="ARBA" id="ARBA00023125"/>
    </source>
</evidence>
<dbReference type="InterPro" id="IPR036390">
    <property type="entry name" value="WH_DNA-bd_sf"/>
</dbReference>
<dbReference type="STRING" id="288768.SAMEA3906486_00687"/>
<name>A0A157S6Q8_9BORD</name>
<dbReference type="RefSeq" id="WP_066123503.1">
    <property type="nucleotide sequence ID" value="NZ_FKIF01000001.1"/>
</dbReference>
<evidence type="ECO:0000256" key="2">
    <source>
        <dbReference type="ARBA" id="ARBA00023015"/>
    </source>
</evidence>
<dbReference type="GO" id="GO:0000976">
    <property type="term" value="F:transcription cis-regulatory region binding"/>
    <property type="evidence" value="ECO:0007669"/>
    <property type="project" value="TreeGrafter"/>
</dbReference>
<dbReference type="InterPro" id="IPR005119">
    <property type="entry name" value="LysR_subst-bd"/>
</dbReference>
<dbReference type="Gene3D" id="1.10.10.10">
    <property type="entry name" value="Winged helix-like DNA-binding domain superfamily/Winged helix DNA-binding domain"/>
    <property type="match status" value="1"/>
</dbReference>
<dbReference type="PROSITE" id="PS50931">
    <property type="entry name" value="HTH_LYSR"/>
    <property type="match status" value="1"/>
</dbReference>
<proteinExistence type="inferred from homology"/>
<keyword evidence="3" id="KW-0238">DNA-binding</keyword>
<dbReference type="EMBL" id="FKIF01000001">
    <property type="protein sequence ID" value="SAI65933.1"/>
    <property type="molecule type" value="Genomic_DNA"/>
</dbReference>
<evidence type="ECO:0000259" key="5">
    <source>
        <dbReference type="PROSITE" id="PS50931"/>
    </source>
</evidence>
<feature type="domain" description="HTH lysR-type" evidence="5">
    <location>
        <begin position="1"/>
        <end position="58"/>
    </location>
</feature>
<keyword evidence="4" id="KW-0804">Transcription</keyword>
<organism evidence="6 7">
    <name type="scientific">Bordetella ansorpii</name>
    <dbReference type="NCBI Taxonomy" id="288768"/>
    <lineage>
        <taxon>Bacteria</taxon>
        <taxon>Pseudomonadati</taxon>
        <taxon>Pseudomonadota</taxon>
        <taxon>Betaproteobacteria</taxon>
        <taxon>Burkholderiales</taxon>
        <taxon>Alcaligenaceae</taxon>
        <taxon>Bordetella</taxon>
    </lineage>
</organism>
<sequence length="298" mass="31876">MTPDQLLTFACVADTGNISRAAGLLHLSQPAVSGQLRALQDWFGEPLYRRQGHGIALTAAGERLAEQARLLRQIYLRAQAERDAWRGLDAGVLRLGASTTPASYLLPGLVARFHQRFPAVGLHLSDGNTRQIVERLPELDLAFIEGDVPAGLSEGTAVHAWREDEVVAVVRADHALARQAAATLPDLAAWPLVMREPGSGVRQLVERAFAAADLNPEAALELAGVEGVKQAVRAGLGVGFVSAMSMRHEDGSLAVVRVSPRALTRRLSILVPHADTAARAARRFLDSCLAFDEKDGGG</sequence>
<dbReference type="InterPro" id="IPR036388">
    <property type="entry name" value="WH-like_DNA-bd_sf"/>
</dbReference>
<accession>A0A157S6Q8</accession>
<evidence type="ECO:0000313" key="6">
    <source>
        <dbReference type="EMBL" id="SAI65933.1"/>
    </source>
</evidence>
<dbReference type="SUPFAM" id="SSF53850">
    <property type="entry name" value="Periplasmic binding protein-like II"/>
    <property type="match status" value="1"/>
</dbReference>
<dbReference type="InterPro" id="IPR000847">
    <property type="entry name" value="LysR_HTH_N"/>
</dbReference>
<dbReference type="GO" id="GO:0003700">
    <property type="term" value="F:DNA-binding transcription factor activity"/>
    <property type="evidence" value="ECO:0007669"/>
    <property type="project" value="InterPro"/>
</dbReference>
<dbReference type="Proteomes" id="UP000076848">
    <property type="component" value="Unassembled WGS sequence"/>
</dbReference>
<keyword evidence="2" id="KW-0805">Transcription regulation</keyword>
<dbReference type="AlphaFoldDB" id="A0A157S6Q8"/>
<comment type="similarity">
    <text evidence="1">Belongs to the LysR transcriptional regulatory family.</text>
</comment>
<evidence type="ECO:0000313" key="7">
    <source>
        <dbReference type="Proteomes" id="UP000076848"/>
    </source>
</evidence>
<dbReference type="PRINTS" id="PR00039">
    <property type="entry name" value="HTHLYSR"/>
</dbReference>
<dbReference type="OrthoDB" id="9785745at2"/>
<dbReference type="PANTHER" id="PTHR30126:SF39">
    <property type="entry name" value="HTH-TYPE TRANSCRIPTIONAL REGULATOR CYSL"/>
    <property type="match status" value="1"/>
</dbReference>
<evidence type="ECO:0000256" key="1">
    <source>
        <dbReference type="ARBA" id="ARBA00009437"/>
    </source>
</evidence>
<gene>
    <name evidence="6" type="primary">cmpR_3</name>
    <name evidence="6" type="ORF">SAMEA3906486_00687</name>
</gene>
<protein>
    <submittedName>
        <fullName evidence="6">LysR family transcriptional regulator</fullName>
    </submittedName>
</protein>
<dbReference type="Pfam" id="PF00126">
    <property type="entry name" value="HTH_1"/>
    <property type="match status" value="1"/>
</dbReference>